<dbReference type="InterPro" id="IPR001611">
    <property type="entry name" value="Leu-rich_rpt"/>
</dbReference>
<reference evidence="8" key="1">
    <citation type="submission" date="2016-01" db="EMBL/GenBank/DDBJ databases">
        <title>Reference transcriptome for the parasite Schistocephalus solidus: insights into the molecular evolution of parasitism.</title>
        <authorList>
            <person name="Hebert F.O."/>
            <person name="Grambauer S."/>
            <person name="Barber I."/>
            <person name="Landry C.R."/>
            <person name="Aubin-Horth N."/>
        </authorList>
    </citation>
    <scope>NUCLEOTIDE SEQUENCE</scope>
</reference>
<dbReference type="Gene3D" id="2.60.40.10">
    <property type="entry name" value="Immunoglobulins"/>
    <property type="match status" value="1"/>
</dbReference>
<organism evidence="8">
    <name type="scientific">Schistocephalus solidus</name>
    <name type="common">Tapeworm</name>
    <dbReference type="NCBI Taxonomy" id="70667"/>
    <lineage>
        <taxon>Eukaryota</taxon>
        <taxon>Metazoa</taxon>
        <taxon>Spiralia</taxon>
        <taxon>Lophotrochozoa</taxon>
        <taxon>Platyhelminthes</taxon>
        <taxon>Cestoda</taxon>
        <taxon>Eucestoda</taxon>
        <taxon>Diphyllobothriidea</taxon>
        <taxon>Diphyllobothriidae</taxon>
        <taxon>Schistocephalus</taxon>
    </lineage>
</organism>
<dbReference type="Gene3D" id="3.80.10.10">
    <property type="entry name" value="Ribonuclease Inhibitor"/>
    <property type="match status" value="2"/>
</dbReference>
<dbReference type="InterPro" id="IPR013783">
    <property type="entry name" value="Ig-like_fold"/>
</dbReference>
<dbReference type="SMART" id="SM00369">
    <property type="entry name" value="LRR_TYP"/>
    <property type="match status" value="4"/>
</dbReference>
<feature type="signal peptide" evidence="6">
    <location>
        <begin position="1"/>
        <end position="23"/>
    </location>
</feature>
<dbReference type="PROSITE" id="PS51257">
    <property type="entry name" value="PROKAR_LIPOPROTEIN"/>
    <property type="match status" value="1"/>
</dbReference>
<dbReference type="AlphaFoldDB" id="A0A0X3NMB8"/>
<dbReference type="InterPro" id="IPR032675">
    <property type="entry name" value="LRR_dom_sf"/>
</dbReference>
<keyword evidence="1" id="KW-0433">Leucine-rich repeat</keyword>
<accession>A0A0X3NMB8</accession>
<dbReference type="SUPFAM" id="SSF52058">
    <property type="entry name" value="L domain-like"/>
    <property type="match status" value="1"/>
</dbReference>
<gene>
    <name evidence="8" type="primary">LRFN4</name>
    <name evidence="8" type="ORF">TR124538</name>
</gene>
<name>A0A0X3NMB8_SCHSO</name>
<evidence type="ECO:0000256" key="4">
    <source>
        <dbReference type="ARBA" id="ARBA00023157"/>
    </source>
</evidence>
<feature type="chain" id="PRO_5007050634" evidence="6">
    <location>
        <begin position="24"/>
        <end position="620"/>
    </location>
</feature>
<evidence type="ECO:0000256" key="2">
    <source>
        <dbReference type="ARBA" id="ARBA00022729"/>
    </source>
</evidence>
<evidence type="ECO:0000256" key="1">
    <source>
        <dbReference type="ARBA" id="ARBA00022614"/>
    </source>
</evidence>
<evidence type="ECO:0000259" key="7">
    <source>
        <dbReference type="PROSITE" id="PS50835"/>
    </source>
</evidence>
<protein>
    <submittedName>
        <fullName evidence="8">Leucine-rich repeat and fibronectin type-III domain-containing protein 4</fullName>
    </submittedName>
</protein>
<dbReference type="PANTHER" id="PTHR24366">
    <property type="entry name" value="IG(IMMUNOGLOBULIN) AND LRR(LEUCINE RICH REPEAT) DOMAINS"/>
    <property type="match status" value="1"/>
</dbReference>
<feature type="region of interest" description="Disordered" evidence="5">
    <location>
        <begin position="542"/>
        <end position="585"/>
    </location>
</feature>
<dbReference type="EMBL" id="GEEE01024428">
    <property type="protein sequence ID" value="JAP38797.1"/>
    <property type="molecule type" value="Transcribed_RNA"/>
</dbReference>
<dbReference type="PROSITE" id="PS51450">
    <property type="entry name" value="LRR"/>
    <property type="match status" value="2"/>
</dbReference>
<proteinExistence type="predicted"/>
<evidence type="ECO:0000256" key="6">
    <source>
        <dbReference type="SAM" id="SignalP"/>
    </source>
</evidence>
<sequence>MITVPRKTVVILFLLSCYPPAHGISGSCMQAYSEKGIRVHCINPTEIPKGLPETTTDLVLSCNINGTTDAEVIKQIPADSFATLPCLEHFETAGCPIEQLDGGAFRGVKNLKRLVIDDAALNELRIDLFNPNGTFEEISISNCPLLKSLLPDPTTGKLSELQVLLLVNTSVPVEQITRLLASAGDALGEVTVSKHQLRIDSLGAADFALKLEKLDMSDNVIEDLDLLRRTESTELILAGSRFTRILRMDGFRTLAGSLVRLDASRTSLKSLRLADAPALGLPEMPRLTSLIVHDNLIESLPWEYLEELDRWTPSLLELDLRNNQITTLPAELSKSHEALIRLSKLDIRLAGNPFHCNCELTWLNGEQNGTRLPADVLEKIRCMIPCLTVATFTEGTGYAQIIMPRSLNEVAAQSSGLVCMPPTRPTIYLRSTTRSLEGSEDQYTVRTGDNKRLVLECISSGDPPPRLYWREAANGRVLGRNTVTERRGPSAHNFPSRLSIDEKLVRRLRTTTIEVVCEAHNMLGVSSARVSVILDGPLAHQATTETTWSPESTLEHTSEQEQSEESYSEVYQTTEERSRGLNNTKYVGPTSATWNARGSSRDQVLGLMTATILLRCFIGQ</sequence>
<dbReference type="PROSITE" id="PS50835">
    <property type="entry name" value="IG_LIKE"/>
    <property type="match status" value="1"/>
</dbReference>
<keyword evidence="2 6" id="KW-0732">Signal</keyword>
<keyword evidence="3" id="KW-0677">Repeat</keyword>
<evidence type="ECO:0000256" key="3">
    <source>
        <dbReference type="ARBA" id="ARBA00022737"/>
    </source>
</evidence>
<dbReference type="InterPro" id="IPR003591">
    <property type="entry name" value="Leu-rich_rpt_typical-subtyp"/>
</dbReference>
<evidence type="ECO:0000313" key="8">
    <source>
        <dbReference type="EMBL" id="JAP38797.1"/>
    </source>
</evidence>
<feature type="domain" description="Ig-like" evidence="7">
    <location>
        <begin position="425"/>
        <end position="531"/>
    </location>
</feature>
<dbReference type="PANTHER" id="PTHR24366:SF96">
    <property type="entry name" value="LEUCINE RICH REPEAT CONTAINING 53"/>
    <property type="match status" value="1"/>
</dbReference>
<dbReference type="InterPro" id="IPR007110">
    <property type="entry name" value="Ig-like_dom"/>
</dbReference>
<evidence type="ECO:0000256" key="5">
    <source>
        <dbReference type="SAM" id="MobiDB-lite"/>
    </source>
</evidence>
<keyword evidence="4" id="KW-1015">Disulfide bond</keyword>